<dbReference type="InterPro" id="IPR037682">
    <property type="entry name" value="TonB_C"/>
</dbReference>
<sequence>MIQYIIEAIAFQMVFLVIYDLFLKRETFFQWNRLYLIGTYALSLVLPWVKIEALKTTVSQQFYVYPEFFWNMDEVTVTPSTTEGFLSSLPWGQVLIFGGMVAAALLFAFKLYKIQQLRNKGKVRRFPNFTRIVVQNSNLAFSFFKSIFMGDKVLEKEHESIIRHELVHIEQKHSWDLIFFELMRIGSWFNPLVYVYQSRISELHEFIADAAVAKTDKKESYQLLLSEVFQTEHISFINQFFKSSLIKKRIVMLQKSRSKNIWKLKYLALLPILMGILFYTSCENETALQNGVSLEEAQNGDRLIKVGDIENLTQEEENKVYSKLKTLSENDEHWELQVKDAETVVSFVDTEADHFISGMHNEPIRAQMSIDYKDSQKLYKNFMGSKGKPLDWKESYKTKNLVPFAFADQSPIFPGCEDEADPRECFNRMMQRHISKNFRYPLEAQEQGIQGRVSVMFTIVEDGTIQDIRMRGPHVLLEQEVERIIFKLPKMVPGKLDGKNVKIPYSVPVTFKLEQANFNPVATTKKNDSGSDAKRLQMDELMTAMEAVPFAQLDEAPVFPGCEGASNKEDCFKQMIHRHISKNFRYPEDAQTRGIQGRVGILFTITEDGLINNIKYRGPDPSLEAEADRIIRKLPRMTAGKRNGNPVSAVYAIPITFKLQ</sequence>
<dbReference type="InterPro" id="IPR051045">
    <property type="entry name" value="TonB-dependent_transducer"/>
</dbReference>
<evidence type="ECO:0000256" key="1">
    <source>
        <dbReference type="ARBA" id="ARBA00004383"/>
    </source>
</evidence>
<evidence type="ECO:0000256" key="4">
    <source>
        <dbReference type="ARBA" id="ARBA00022475"/>
    </source>
</evidence>
<keyword evidence="8 10" id="KW-1133">Transmembrane helix</keyword>
<dbReference type="EMBL" id="FNGV01000010">
    <property type="protein sequence ID" value="SDM53463.1"/>
    <property type="molecule type" value="Genomic_DNA"/>
</dbReference>
<dbReference type="PROSITE" id="PS52015">
    <property type="entry name" value="TONB_CTD"/>
    <property type="match status" value="2"/>
</dbReference>
<keyword evidence="7" id="KW-0653">Protein transport</keyword>
<dbReference type="Proteomes" id="UP000199440">
    <property type="component" value="Unassembled WGS sequence"/>
</dbReference>
<feature type="domain" description="TonB C-terminal" evidence="11">
    <location>
        <begin position="571"/>
        <end position="660"/>
    </location>
</feature>
<dbReference type="InterPro" id="IPR008756">
    <property type="entry name" value="Peptidase_M56"/>
</dbReference>
<dbReference type="GO" id="GO:0055085">
    <property type="term" value="P:transmembrane transport"/>
    <property type="evidence" value="ECO:0007669"/>
    <property type="project" value="InterPro"/>
</dbReference>
<keyword evidence="4" id="KW-1003">Cell membrane</keyword>
<dbReference type="InterPro" id="IPR006260">
    <property type="entry name" value="TonB/TolA_C"/>
</dbReference>
<feature type="domain" description="TonB C-terminal" evidence="11">
    <location>
        <begin position="425"/>
        <end position="520"/>
    </location>
</feature>
<dbReference type="SUPFAM" id="SSF74653">
    <property type="entry name" value="TolA/TonB C-terminal domain"/>
    <property type="match status" value="2"/>
</dbReference>
<evidence type="ECO:0000256" key="2">
    <source>
        <dbReference type="ARBA" id="ARBA00006555"/>
    </source>
</evidence>
<evidence type="ECO:0000313" key="13">
    <source>
        <dbReference type="Proteomes" id="UP000199440"/>
    </source>
</evidence>
<feature type="transmembrane region" description="Helical" evidence="10">
    <location>
        <begin position="264"/>
        <end position="281"/>
    </location>
</feature>
<evidence type="ECO:0000259" key="11">
    <source>
        <dbReference type="PROSITE" id="PS52015"/>
    </source>
</evidence>
<evidence type="ECO:0000256" key="10">
    <source>
        <dbReference type="SAM" id="Phobius"/>
    </source>
</evidence>
<comment type="subcellular location">
    <subcellularLocation>
        <location evidence="1">Cell inner membrane</location>
        <topology evidence="1">Single-pass membrane protein</topology>
        <orientation evidence="1">Periplasmic side</orientation>
    </subcellularLocation>
</comment>
<dbReference type="STRING" id="192904.SAMN04488514_11064"/>
<dbReference type="AlphaFoldDB" id="A0A1G9U0X2"/>
<gene>
    <name evidence="12" type="ORF">SAMN04488514_11064</name>
</gene>
<comment type="similarity">
    <text evidence="2">Belongs to the TonB family.</text>
</comment>
<dbReference type="PANTHER" id="PTHR33446">
    <property type="entry name" value="PROTEIN TONB-RELATED"/>
    <property type="match status" value="1"/>
</dbReference>
<dbReference type="CDD" id="cd07341">
    <property type="entry name" value="M56_BlaR1_MecR1_like"/>
    <property type="match status" value="1"/>
</dbReference>
<evidence type="ECO:0000256" key="5">
    <source>
        <dbReference type="ARBA" id="ARBA00022519"/>
    </source>
</evidence>
<keyword evidence="3" id="KW-0813">Transport</keyword>
<evidence type="ECO:0000256" key="7">
    <source>
        <dbReference type="ARBA" id="ARBA00022927"/>
    </source>
</evidence>
<keyword evidence="9 10" id="KW-0472">Membrane</keyword>
<dbReference type="GO" id="GO:0031992">
    <property type="term" value="F:energy transducer activity"/>
    <property type="evidence" value="ECO:0007669"/>
    <property type="project" value="TreeGrafter"/>
</dbReference>
<feature type="transmembrane region" description="Helical" evidence="10">
    <location>
        <begin position="6"/>
        <end position="22"/>
    </location>
</feature>
<dbReference type="NCBIfam" id="TIGR01352">
    <property type="entry name" value="tonB_Cterm"/>
    <property type="match status" value="2"/>
</dbReference>
<dbReference type="Pfam" id="PF05569">
    <property type="entry name" value="Peptidase_M56"/>
    <property type="match status" value="1"/>
</dbReference>
<proteinExistence type="inferred from homology"/>
<evidence type="ECO:0000256" key="9">
    <source>
        <dbReference type="ARBA" id="ARBA00023136"/>
    </source>
</evidence>
<protein>
    <submittedName>
        <fullName evidence="12">TonB family C-terminal domain-containing protein</fullName>
    </submittedName>
</protein>
<evidence type="ECO:0000256" key="3">
    <source>
        <dbReference type="ARBA" id="ARBA00022448"/>
    </source>
</evidence>
<keyword evidence="5" id="KW-0997">Cell inner membrane</keyword>
<dbReference type="GO" id="GO:0098797">
    <property type="term" value="C:plasma membrane protein complex"/>
    <property type="evidence" value="ECO:0007669"/>
    <property type="project" value="TreeGrafter"/>
</dbReference>
<name>A0A1G9U0X2_9FLAO</name>
<feature type="transmembrane region" description="Helical" evidence="10">
    <location>
        <begin position="91"/>
        <end position="112"/>
    </location>
</feature>
<reference evidence="12 13" key="1">
    <citation type="submission" date="2016-10" db="EMBL/GenBank/DDBJ databases">
        <authorList>
            <person name="de Groot N.N."/>
        </authorList>
    </citation>
    <scope>NUCLEOTIDE SEQUENCE [LARGE SCALE GENOMIC DNA]</scope>
    <source>
        <strain evidence="12 13">DSM 19886</strain>
    </source>
</reference>
<evidence type="ECO:0000256" key="8">
    <source>
        <dbReference type="ARBA" id="ARBA00022989"/>
    </source>
</evidence>
<feature type="transmembrane region" description="Helical" evidence="10">
    <location>
        <begin position="34"/>
        <end position="51"/>
    </location>
</feature>
<accession>A0A1G9U0X2</accession>
<dbReference type="Pfam" id="PF03544">
    <property type="entry name" value="TonB_C"/>
    <property type="match status" value="2"/>
</dbReference>
<dbReference type="GO" id="GO:0015031">
    <property type="term" value="P:protein transport"/>
    <property type="evidence" value="ECO:0007669"/>
    <property type="project" value="UniProtKB-KW"/>
</dbReference>
<dbReference type="RefSeq" id="WP_245731528.1">
    <property type="nucleotide sequence ID" value="NZ_FNGV01000010.1"/>
</dbReference>
<organism evidence="12 13">
    <name type="scientific">Kriegella aquimaris</name>
    <dbReference type="NCBI Taxonomy" id="192904"/>
    <lineage>
        <taxon>Bacteria</taxon>
        <taxon>Pseudomonadati</taxon>
        <taxon>Bacteroidota</taxon>
        <taxon>Flavobacteriia</taxon>
        <taxon>Flavobacteriales</taxon>
        <taxon>Flavobacteriaceae</taxon>
        <taxon>Kriegella</taxon>
    </lineage>
</organism>
<evidence type="ECO:0000313" key="12">
    <source>
        <dbReference type="EMBL" id="SDM53463.1"/>
    </source>
</evidence>
<dbReference type="Gene3D" id="3.30.1150.10">
    <property type="match status" value="2"/>
</dbReference>
<keyword evidence="6 10" id="KW-0812">Transmembrane</keyword>
<keyword evidence="13" id="KW-1185">Reference proteome</keyword>
<evidence type="ECO:0000256" key="6">
    <source>
        <dbReference type="ARBA" id="ARBA00022692"/>
    </source>
</evidence>
<dbReference type="PANTHER" id="PTHR33446:SF2">
    <property type="entry name" value="PROTEIN TONB"/>
    <property type="match status" value="1"/>
</dbReference>